<reference evidence="7 8" key="1">
    <citation type="submission" date="2019-03" db="EMBL/GenBank/DDBJ databases">
        <title>Genomics of glacier-inhabiting Cryobacterium strains.</title>
        <authorList>
            <person name="Liu Q."/>
            <person name="Xin Y.-H."/>
        </authorList>
    </citation>
    <scope>NUCLEOTIDE SEQUENCE [LARGE SCALE GENOMIC DNA]</scope>
    <source>
        <strain evidence="7 8">MDB2-B</strain>
    </source>
</reference>
<feature type="region of interest" description="Disordered" evidence="5">
    <location>
        <begin position="358"/>
        <end position="389"/>
    </location>
</feature>
<evidence type="ECO:0000256" key="5">
    <source>
        <dbReference type="SAM" id="MobiDB-lite"/>
    </source>
</evidence>
<dbReference type="InterPro" id="IPR038729">
    <property type="entry name" value="Rad50/SbcC_AAA"/>
</dbReference>
<feature type="compositionally biased region" description="Basic and acidic residues" evidence="5">
    <location>
        <begin position="358"/>
        <end position="387"/>
    </location>
</feature>
<protein>
    <recommendedName>
        <fullName evidence="3">Nuclease SbcCD subunit C</fullName>
    </recommendedName>
</protein>
<evidence type="ECO:0000256" key="2">
    <source>
        <dbReference type="ARBA" id="ARBA00011322"/>
    </source>
</evidence>
<dbReference type="RefSeq" id="WP_134532834.1">
    <property type="nucleotide sequence ID" value="NZ_SOFG01000004.1"/>
</dbReference>
<dbReference type="Proteomes" id="UP000297608">
    <property type="component" value="Unassembled WGS sequence"/>
</dbReference>
<dbReference type="PANTHER" id="PTHR32114:SF2">
    <property type="entry name" value="ABC TRANSPORTER ABCH.3"/>
    <property type="match status" value="1"/>
</dbReference>
<evidence type="ECO:0000313" key="8">
    <source>
        <dbReference type="Proteomes" id="UP000297608"/>
    </source>
</evidence>
<dbReference type="PANTHER" id="PTHR32114">
    <property type="entry name" value="ABC TRANSPORTER ABCH.3"/>
    <property type="match status" value="1"/>
</dbReference>
<dbReference type="Gene3D" id="3.40.50.300">
    <property type="entry name" value="P-loop containing nucleotide triphosphate hydrolases"/>
    <property type="match status" value="2"/>
</dbReference>
<evidence type="ECO:0000313" key="7">
    <source>
        <dbReference type="EMBL" id="TFB90827.1"/>
    </source>
</evidence>
<comment type="caution">
    <text evidence="7">The sequence shown here is derived from an EMBL/GenBank/DDBJ whole genome shotgun (WGS) entry which is preliminary data.</text>
</comment>
<evidence type="ECO:0000259" key="6">
    <source>
        <dbReference type="Pfam" id="PF13476"/>
    </source>
</evidence>
<dbReference type="Pfam" id="PF13476">
    <property type="entry name" value="AAA_23"/>
    <property type="match status" value="1"/>
</dbReference>
<dbReference type="SUPFAM" id="SSF52540">
    <property type="entry name" value="P-loop containing nucleoside triphosphate hydrolases"/>
    <property type="match status" value="1"/>
</dbReference>
<evidence type="ECO:0000256" key="1">
    <source>
        <dbReference type="ARBA" id="ARBA00006930"/>
    </source>
</evidence>
<sequence>MKIKRLRLAGFGPFKNEQVVDFESFDDDGIFLITGKTGAGKSSILDAVCFALYGSVPRYEGTESQLRSDHCEPGDPTFVELEFGLNGHDYRIFRTPKYLKAKKNGVGTTPSAPDARLEIRDLDVGAEGGAVDGWRGIATRPVDVGNELARILPLKQDQFLQVILLAQNRFQRFLLAKTDDRREVLRTLFGTSRFQSLETELITRRKALDDELTGVRVRLDSLAAAAARHLPVDAGSGTIAPDPAWFDAAVAELEQALAIAVAAAAGADAALIDATAVLRTEEELRARQDRKVAAAATLSLLDDRSAAVDVDREDLAVAHRAARVWPQIETEVAALASALDAARAEAAARENWLTIHGSDADDQHADDQHGDDQHSDDQHSDDQHSDDQETVPLSTTIDLLLEQLGSLNDVLAAEEELPALVAEILVAETGLAKAQSALDELQARIDAAPAQLDDLDRDLAVLARDAALEPEAVAALARAEAADAAAAEAAALESDLDAARSRHAAAAAGNADAAGHYRNLVAKRLVDHAGELAGRLVAGQPCGVCGSPVHPHPAAAPGEPVTEADIENALADMTRAQDDLERSNGEVLTLGARAAAARAAAGPGTETDRAASRADALTVLESARSAAGRETELGAERLRLRTELDHARATLAGAHSGRDEAATRLTELRGRRIAIKERVDRHSAGYASITERAESLRVELESARTLQAARALSGERERALDAASAAVAGRLTAEGFAEEAEVVAARLTPAEIAARETGIRSHDDQLAAVRAVLAEPELADLPDAALDLEPARAALAAAAEARDEAFAVQGTLAVRGKELAVVVTEARALIATSATLLVTQTQVRELAAVVHGEEPNTKRMKLETYVLAAQLEEIILAANGRLRDMTGGRYALEHDDSLQYRGTQSGLGLAILDQHTGRARPTQSLSGGETFLASLALALGLAEVVSHQAGGIALDTLFVDEGFGSLDSETLETAMSTLDGLRAGGRTIGLISHVDSMKEQIPAKLAVTVTDQGFSEIASTVLV</sequence>
<evidence type="ECO:0000256" key="3">
    <source>
        <dbReference type="ARBA" id="ARBA00013368"/>
    </source>
</evidence>
<name>A0ABY2IHK1_9MICO</name>
<organism evidence="7 8">
    <name type="scientific">Cryobacterium algoricola</name>
    <dbReference type="NCBI Taxonomy" id="1259183"/>
    <lineage>
        <taxon>Bacteria</taxon>
        <taxon>Bacillati</taxon>
        <taxon>Actinomycetota</taxon>
        <taxon>Actinomycetes</taxon>
        <taxon>Micrococcales</taxon>
        <taxon>Microbacteriaceae</taxon>
        <taxon>Cryobacterium</taxon>
    </lineage>
</organism>
<dbReference type="Pfam" id="PF13558">
    <property type="entry name" value="SbcC_Walker_B"/>
    <property type="match status" value="1"/>
</dbReference>
<comment type="subunit">
    <text evidence="2">Heterodimer of SbcC and SbcD.</text>
</comment>
<keyword evidence="4" id="KW-0175">Coiled coil</keyword>
<proteinExistence type="inferred from homology"/>
<accession>A0ABY2IHK1</accession>
<feature type="domain" description="Rad50/SbcC-type AAA" evidence="6">
    <location>
        <begin position="5"/>
        <end position="193"/>
    </location>
</feature>
<comment type="similarity">
    <text evidence="1">Belongs to the SMC family. SbcC subfamily.</text>
</comment>
<evidence type="ECO:0000256" key="4">
    <source>
        <dbReference type="SAM" id="Coils"/>
    </source>
</evidence>
<keyword evidence="8" id="KW-1185">Reference proteome</keyword>
<dbReference type="InterPro" id="IPR027417">
    <property type="entry name" value="P-loop_NTPase"/>
</dbReference>
<dbReference type="EMBL" id="SOFG01000004">
    <property type="protein sequence ID" value="TFB90827.1"/>
    <property type="molecule type" value="Genomic_DNA"/>
</dbReference>
<gene>
    <name evidence="7" type="ORF">E3O44_04490</name>
</gene>
<feature type="coiled-coil region" evidence="4">
    <location>
        <begin position="431"/>
        <end position="458"/>
    </location>
</feature>